<gene>
    <name evidence="2" type="ORF">JTE90_003933</name>
</gene>
<protein>
    <submittedName>
        <fullName evidence="2">Uncharacterized protein</fullName>
    </submittedName>
</protein>
<dbReference type="EMBL" id="JAFNEN010000233">
    <property type="protein sequence ID" value="KAG8188677.1"/>
    <property type="molecule type" value="Genomic_DNA"/>
</dbReference>
<proteinExistence type="predicted"/>
<keyword evidence="3" id="KW-1185">Reference proteome</keyword>
<evidence type="ECO:0000313" key="3">
    <source>
        <dbReference type="Proteomes" id="UP000827092"/>
    </source>
</evidence>
<accession>A0AAV6UW62</accession>
<evidence type="ECO:0000313" key="2">
    <source>
        <dbReference type="EMBL" id="KAG8188677.1"/>
    </source>
</evidence>
<name>A0AAV6UW62_9ARAC</name>
<dbReference type="Proteomes" id="UP000827092">
    <property type="component" value="Unassembled WGS sequence"/>
</dbReference>
<evidence type="ECO:0000256" key="1">
    <source>
        <dbReference type="SAM" id="MobiDB-lite"/>
    </source>
</evidence>
<feature type="region of interest" description="Disordered" evidence="1">
    <location>
        <begin position="32"/>
        <end position="57"/>
    </location>
</feature>
<sequence length="76" mass="8267">MRDSDNHPVDEPIKTDGGVLRCCHILHVVVTGSRAPTPDGPRPDGESRTRARSAGGFRGNPLRISTYAAYMLLGFF</sequence>
<organism evidence="2 3">
    <name type="scientific">Oedothorax gibbosus</name>
    <dbReference type="NCBI Taxonomy" id="931172"/>
    <lineage>
        <taxon>Eukaryota</taxon>
        <taxon>Metazoa</taxon>
        <taxon>Ecdysozoa</taxon>
        <taxon>Arthropoda</taxon>
        <taxon>Chelicerata</taxon>
        <taxon>Arachnida</taxon>
        <taxon>Araneae</taxon>
        <taxon>Araneomorphae</taxon>
        <taxon>Entelegynae</taxon>
        <taxon>Araneoidea</taxon>
        <taxon>Linyphiidae</taxon>
        <taxon>Erigoninae</taxon>
        <taxon>Oedothorax</taxon>
    </lineage>
</organism>
<reference evidence="2 3" key="1">
    <citation type="journal article" date="2022" name="Nat. Ecol. Evol.">
        <title>A masculinizing supergene underlies an exaggerated male reproductive morph in a spider.</title>
        <authorList>
            <person name="Hendrickx F."/>
            <person name="De Corte Z."/>
            <person name="Sonet G."/>
            <person name="Van Belleghem S.M."/>
            <person name="Kostlbacher S."/>
            <person name="Vangestel C."/>
        </authorList>
    </citation>
    <scope>NUCLEOTIDE SEQUENCE [LARGE SCALE GENOMIC DNA]</scope>
    <source>
        <strain evidence="2">W744_W776</strain>
    </source>
</reference>
<dbReference type="AlphaFoldDB" id="A0AAV6UW62"/>
<comment type="caution">
    <text evidence="2">The sequence shown here is derived from an EMBL/GenBank/DDBJ whole genome shotgun (WGS) entry which is preliminary data.</text>
</comment>